<comment type="caution">
    <text evidence="1">The sequence shown here is derived from an EMBL/GenBank/DDBJ whole genome shotgun (WGS) entry which is preliminary data.</text>
</comment>
<dbReference type="EMBL" id="QSOF01000016">
    <property type="protein sequence ID" value="RGI74961.1"/>
    <property type="molecule type" value="Genomic_DNA"/>
</dbReference>
<organism evidence="1 2">
    <name type="scientific">Bacteroides uniformis</name>
    <dbReference type="NCBI Taxonomy" id="820"/>
    <lineage>
        <taxon>Bacteria</taxon>
        <taxon>Pseudomonadati</taxon>
        <taxon>Bacteroidota</taxon>
        <taxon>Bacteroidia</taxon>
        <taxon>Bacteroidales</taxon>
        <taxon>Bacteroidaceae</taxon>
        <taxon>Bacteroides</taxon>
    </lineage>
</organism>
<reference evidence="1 2" key="1">
    <citation type="submission" date="2018-08" db="EMBL/GenBank/DDBJ databases">
        <title>A genome reference for cultivated species of the human gut microbiota.</title>
        <authorList>
            <person name="Zou Y."/>
            <person name="Xue W."/>
            <person name="Luo G."/>
        </authorList>
    </citation>
    <scope>NUCLEOTIDE SEQUENCE [LARGE SCALE GENOMIC DNA]</scope>
    <source>
        <strain evidence="1 2">TM10-17</strain>
    </source>
</reference>
<protein>
    <submittedName>
        <fullName evidence="1">Uncharacterized protein</fullName>
    </submittedName>
</protein>
<gene>
    <name evidence="1" type="ORF">DXD90_12190</name>
</gene>
<accession>A0A374MU60</accession>
<dbReference type="AlphaFoldDB" id="A0A374MU60"/>
<dbReference type="Proteomes" id="UP000263754">
    <property type="component" value="Unassembled WGS sequence"/>
</dbReference>
<proteinExistence type="predicted"/>
<name>A0A374MU60_BACUN</name>
<evidence type="ECO:0000313" key="1">
    <source>
        <dbReference type="EMBL" id="RGI74961.1"/>
    </source>
</evidence>
<sequence>MKINMENNGRSVSNKELFGLCDDTPPARNPAYIDETDKSKWIGIVDNPNSKPIGFYGIDHCLVLKTGKEEETQQVCDGLLHYDDELIFVELKDRQYRGWVKTGCEQLAATVEHISRTSSFKNFCSVKAYICNRQRPFFSANYNCHIQDFKNRTGLELKIMRKIAL</sequence>
<evidence type="ECO:0000313" key="2">
    <source>
        <dbReference type="Proteomes" id="UP000263754"/>
    </source>
</evidence>